<comment type="similarity">
    <text evidence="5">Belongs to the cysteine-rich repeat secretory protein family.</text>
</comment>
<reference evidence="7 8" key="1">
    <citation type="submission" date="2020-10" db="EMBL/GenBank/DDBJ databases">
        <title>Plant Genome Project.</title>
        <authorList>
            <person name="Zhang R.-G."/>
        </authorList>
    </citation>
    <scope>NUCLEOTIDE SEQUENCE [LARGE SCALE GENOMIC DNA]</scope>
    <source>
        <strain evidence="7">FAFU-HL-1</strain>
        <tissue evidence="7">Leaf</tissue>
    </source>
</reference>
<comment type="caution">
    <text evidence="7">The sequence shown here is derived from an EMBL/GenBank/DDBJ whole genome shotgun (WGS) entry which is preliminary data.</text>
</comment>
<dbReference type="Proteomes" id="UP000657918">
    <property type="component" value="Unassembled WGS sequence"/>
</dbReference>
<dbReference type="PANTHER" id="PTHR32411:SF55">
    <property type="entry name" value="CYSTEINE-RICH REPEAT SECRETORY PROTEIN 55"/>
    <property type="match status" value="1"/>
</dbReference>
<dbReference type="EMBL" id="JADGMS010000002">
    <property type="protein sequence ID" value="KAF9688444.1"/>
    <property type="molecule type" value="Genomic_DNA"/>
</dbReference>
<evidence type="ECO:0000256" key="1">
    <source>
        <dbReference type="ARBA" id="ARBA00004613"/>
    </source>
</evidence>
<dbReference type="InterPro" id="IPR050581">
    <property type="entry name" value="CRR_secretory_protein"/>
</dbReference>
<dbReference type="OrthoDB" id="827220at2759"/>
<keyword evidence="3" id="KW-0732">Signal</keyword>
<evidence type="ECO:0000313" key="8">
    <source>
        <dbReference type="Proteomes" id="UP000657918"/>
    </source>
</evidence>
<accession>A0A835N993</accession>
<dbReference type="CDD" id="cd23509">
    <property type="entry name" value="Gnk2-like"/>
    <property type="match status" value="2"/>
</dbReference>
<keyword evidence="8" id="KW-1185">Reference proteome</keyword>
<proteinExistence type="inferred from homology"/>
<evidence type="ECO:0000259" key="6">
    <source>
        <dbReference type="PROSITE" id="PS51473"/>
    </source>
</evidence>
<evidence type="ECO:0000256" key="4">
    <source>
        <dbReference type="ARBA" id="ARBA00022737"/>
    </source>
</evidence>
<organism evidence="7 8">
    <name type="scientific">Salix dunnii</name>
    <dbReference type="NCBI Taxonomy" id="1413687"/>
    <lineage>
        <taxon>Eukaryota</taxon>
        <taxon>Viridiplantae</taxon>
        <taxon>Streptophyta</taxon>
        <taxon>Embryophyta</taxon>
        <taxon>Tracheophyta</taxon>
        <taxon>Spermatophyta</taxon>
        <taxon>Magnoliopsida</taxon>
        <taxon>eudicotyledons</taxon>
        <taxon>Gunneridae</taxon>
        <taxon>Pentapetalae</taxon>
        <taxon>rosids</taxon>
        <taxon>fabids</taxon>
        <taxon>Malpighiales</taxon>
        <taxon>Salicaceae</taxon>
        <taxon>Saliceae</taxon>
        <taxon>Salix</taxon>
    </lineage>
</organism>
<evidence type="ECO:0000256" key="3">
    <source>
        <dbReference type="ARBA" id="ARBA00022729"/>
    </source>
</evidence>
<dbReference type="PANTHER" id="PTHR32411">
    <property type="entry name" value="CYSTEINE-RICH REPEAT SECRETORY PROTEIN 38-RELATED"/>
    <property type="match status" value="1"/>
</dbReference>
<dbReference type="InterPro" id="IPR002902">
    <property type="entry name" value="GNK2"/>
</dbReference>
<gene>
    <name evidence="7" type="ORF">SADUNF_Sadunf02G0197800</name>
</gene>
<dbReference type="AlphaFoldDB" id="A0A835N993"/>
<dbReference type="Gene3D" id="3.30.430.20">
    <property type="entry name" value="Gnk2 domain, C-X8-C-X2-C motif"/>
    <property type="match status" value="2"/>
</dbReference>
<name>A0A835N993_9ROSI</name>
<dbReference type="InterPro" id="IPR038408">
    <property type="entry name" value="GNK2_sf"/>
</dbReference>
<dbReference type="GO" id="GO:0005576">
    <property type="term" value="C:extracellular region"/>
    <property type="evidence" value="ECO:0007669"/>
    <property type="project" value="UniProtKB-SubCell"/>
</dbReference>
<sequence>MPSSSKDCSGCLQDVAKQARQLCPNHTDARIRHDCCFSRYNSKEFHWKSLHRTALTGFATVTYGKGIDKVYGLGQCRGDVSSKDCFSCIQDAAKPIQEVCLDQADAMIWFDYCFLRYGNINFLGKVDTDFSMVYFNDEEAA</sequence>
<protein>
    <recommendedName>
        <fullName evidence="6">Gnk2-homologous domain-containing protein</fullName>
    </recommendedName>
</protein>
<dbReference type="PROSITE" id="PS51473">
    <property type="entry name" value="GNK2"/>
    <property type="match status" value="1"/>
</dbReference>
<keyword evidence="4" id="KW-0677">Repeat</keyword>
<dbReference type="Pfam" id="PF01657">
    <property type="entry name" value="Stress-antifung"/>
    <property type="match status" value="1"/>
</dbReference>
<evidence type="ECO:0000256" key="2">
    <source>
        <dbReference type="ARBA" id="ARBA00022525"/>
    </source>
</evidence>
<evidence type="ECO:0000256" key="5">
    <source>
        <dbReference type="ARBA" id="ARBA00038515"/>
    </source>
</evidence>
<comment type="subcellular location">
    <subcellularLocation>
        <location evidence="1">Secreted</location>
    </subcellularLocation>
</comment>
<evidence type="ECO:0000313" key="7">
    <source>
        <dbReference type="EMBL" id="KAF9688444.1"/>
    </source>
</evidence>
<keyword evidence="2" id="KW-0964">Secreted</keyword>
<feature type="domain" description="Gnk2-homologous" evidence="6">
    <location>
        <begin position="15"/>
        <end position="122"/>
    </location>
</feature>